<evidence type="ECO:0000256" key="1">
    <source>
        <dbReference type="ARBA" id="ARBA00004167"/>
    </source>
</evidence>
<feature type="transmembrane region" description="Helical" evidence="5">
    <location>
        <begin position="12"/>
        <end position="34"/>
    </location>
</feature>
<dbReference type="Pfam" id="PF14880">
    <property type="entry name" value="COX14"/>
    <property type="match status" value="1"/>
</dbReference>
<comment type="subcellular location">
    <subcellularLocation>
        <location evidence="1">Membrane</location>
        <topology evidence="1">Single-pass membrane protein</topology>
    </subcellularLocation>
</comment>
<name>A0A9P5TAA5_9AGAM</name>
<proteinExistence type="predicted"/>
<sequence>MFRARLSAADILHRGVVLSLLGVCVWGIGTGIFVHRDTLRMGREIIAQREAAGLPTDVVPEKKVQEANEQRWAEAAQAVFRGRGSKV</sequence>
<reference evidence="6" key="2">
    <citation type="journal article" date="2020" name="Nat. Commun.">
        <title>Large-scale genome sequencing of mycorrhizal fungi provides insights into the early evolution of symbiotic traits.</title>
        <authorList>
            <person name="Miyauchi S."/>
            <person name="Kiss E."/>
            <person name="Kuo A."/>
            <person name="Drula E."/>
            <person name="Kohler A."/>
            <person name="Sanchez-Garcia M."/>
            <person name="Morin E."/>
            <person name="Andreopoulos B."/>
            <person name="Barry K.W."/>
            <person name="Bonito G."/>
            <person name="Buee M."/>
            <person name="Carver A."/>
            <person name="Chen C."/>
            <person name="Cichocki N."/>
            <person name="Clum A."/>
            <person name="Culley D."/>
            <person name="Crous P.W."/>
            <person name="Fauchery L."/>
            <person name="Girlanda M."/>
            <person name="Hayes R.D."/>
            <person name="Keri Z."/>
            <person name="LaButti K."/>
            <person name="Lipzen A."/>
            <person name="Lombard V."/>
            <person name="Magnuson J."/>
            <person name="Maillard F."/>
            <person name="Murat C."/>
            <person name="Nolan M."/>
            <person name="Ohm R.A."/>
            <person name="Pangilinan J."/>
            <person name="Pereira M.F."/>
            <person name="Perotto S."/>
            <person name="Peter M."/>
            <person name="Pfister S."/>
            <person name="Riley R."/>
            <person name="Sitrit Y."/>
            <person name="Stielow J.B."/>
            <person name="Szollosi G."/>
            <person name="Zifcakova L."/>
            <person name="Stursova M."/>
            <person name="Spatafora J.W."/>
            <person name="Tedersoo L."/>
            <person name="Vaario L.M."/>
            <person name="Yamada A."/>
            <person name="Yan M."/>
            <person name="Wang P."/>
            <person name="Xu J."/>
            <person name="Bruns T."/>
            <person name="Baldrian P."/>
            <person name="Vilgalys R."/>
            <person name="Dunand C."/>
            <person name="Henrissat B."/>
            <person name="Grigoriev I.V."/>
            <person name="Hibbett D."/>
            <person name="Nagy L.G."/>
            <person name="Martin F.M."/>
        </authorList>
    </citation>
    <scope>NUCLEOTIDE SEQUENCE</scope>
    <source>
        <strain evidence="6">Prilba</strain>
    </source>
</reference>
<comment type="caution">
    <text evidence="6">The sequence shown here is derived from an EMBL/GenBank/DDBJ whole genome shotgun (WGS) entry which is preliminary data.</text>
</comment>
<gene>
    <name evidence="6" type="ORF">DFH94DRAFT_734571</name>
</gene>
<dbReference type="OrthoDB" id="7961613at2759"/>
<dbReference type="Proteomes" id="UP000759537">
    <property type="component" value="Unassembled WGS sequence"/>
</dbReference>
<feature type="non-terminal residue" evidence="6">
    <location>
        <position position="1"/>
    </location>
</feature>
<keyword evidence="7" id="KW-1185">Reference proteome</keyword>
<keyword evidence="3 5" id="KW-1133">Transmembrane helix</keyword>
<evidence type="ECO:0000313" key="7">
    <source>
        <dbReference type="Proteomes" id="UP000759537"/>
    </source>
</evidence>
<dbReference type="GO" id="GO:0016020">
    <property type="term" value="C:membrane"/>
    <property type="evidence" value="ECO:0007669"/>
    <property type="project" value="UniProtKB-SubCell"/>
</dbReference>
<keyword evidence="2 5" id="KW-0812">Transmembrane</keyword>
<reference evidence="6" key="1">
    <citation type="submission" date="2019-10" db="EMBL/GenBank/DDBJ databases">
        <authorList>
            <consortium name="DOE Joint Genome Institute"/>
            <person name="Kuo A."/>
            <person name="Miyauchi S."/>
            <person name="Kiss E."/>
            <person name="Drula E."/>
            <person name="Kohler A."/>
            <person name="Sanchez-Garcia M."/>
            <person name="Andreopoulos B."/>
            <person name="Barry K.W."/>
            <person name="Bonito G."/>
            <person name="Buee M."/>
            <person name="Carver A."/>
            <person name="Chen C."/>
            <person name="Cichocki N."/>
            <person name="Clum A."/>
            <person name="Culley D."/>
            <person name="Crous P.W."/>
            <person name="Fauchery L."/>
            <person name="Girlanda M."/>
            <person name="Hayes R."/>
            <person name="Keri Z."/>
            <person name="LaButti K."/>
            <person name="Lipzen A."/>
            <person name="Lombard V."/>
            <person name="Magnuson J."/>
            <person name="Maillard F."/>
            <person name="Morin E."/>
            <person name="Murat C."/>
            <person name="Nolan M."/>
            <person name="Ohm R."/>
            <person name="Pangilinan J."/>
            <person name="Pereira M."/>
            <person name="Perotto S."/>
            <person name="Peter M."/>
            <person name="Riley R."/>
            <person name="Sitrit Y."/>
            <person name="Stielow B."/>
            <person name="Szollosi G."/>
            <person name="Zifcakova L."/>
            <person name="Stursova M."/>
            <person name="Spatafora J.W."/>
            <person name="Tedersoo L."/>
            <person name="Vaario L.-M."/>
            <person name="Yamada A."/>
            <person name="Yan M."/>
            <person name="Wang P."/>
            <person name="Xu J."/>
            <person name="Bruns T."/>
            <person name="Baldrian P."/>
            <person name="Vilgalys R."/>
            <person name="Henrissat B."/>
            <person name="Grigoriev I.V."/>
            <person name="Hibbett D."/>
            <person name="Nagy L.G."/>
            <person name="Martin F.M."/>
        </authorList>
    </citation>
    <scope>NUCLEOTIDE SEQUENCE</scope>
    <source>
        <strain evidence="6">Prilba</strain>
    </source>
</reference>
<keyword evidence="4 5" id="KW-0472">Membrane</keyword>
<evidence type="ECO:0000256" key="5">
    <source>
        <dbReference type="SAM" id="Phobius"/>
    </source>
</evidence>
<dbReference type="AlphaFoldDB" id="A0A9P5TAA5"/>
<protein>
    <submittedName>
        <fullName evidence="6">Uncharacterized protein</fullName>
    </submittedName>
</protein>
<accession>A0A9P5TAA5</accession>
<evidence type="ECO:0000256" key="3">
    <source>
        <dbReference type="ARBA" id="ARBA00022989"/>
    </source>
</evidence>
<organism evidence="6 7">
    <name type="scientific">Russula ochroleuca</name>
    <dbReference type="NCBI Taxonomy" id="152965"/>
    <lineage>
        <taxon>Eukaryota</taxon>
        <taxon>Fungi</taxon>
        <taxon>Dikarya</taxon>
        <taxon>Basidiomycota</taxon>
        <taxon>Agaricomycotina</taxon>
        <taxon>Agaricomycetes</taxon>
        <taxon>Russulales</taxon>
        <taxon>Russulaceae</taxon>
        <taxon>Russula</taxon>
    </lineage>
</organism>
<dbReference type="InterPro" id="IPR029208">
    <property type="entry name" value="COX14"/>
</dbReference>
<evidence type="ECO:0000313" key="6">
    <source>
        <dbReference type="EMBL" id="KAF8482017.1"/>
    </source>
</evidence>
<evidence type="ECO:0000256" key="4">
    <source>
        <dbReference type="ARBA" id="ARBA00023136"/>
    </source>
</evidence>
<dbReference type="EMBL" id="WHVB01000006">
    <property type="protein sequence ID" value="KAF8482017.1"/>
    <property type="molecule type" value="Genomic_DNA"/>
</dbReference>
<evidence type="ECO:0000256" key="2">
    <source>
        <dbReference type="ARBA" id="ARBA00022692"/>
    </source>
</evidence>